<proteinExistence type="predicted"/>
<dbReference type="Proteomes" id="UP000230709">
    <property type="component" value="Chromosome"/>
</dbReference>
<dbReference type="RefSeq" id="WP_024749736.1">
    <property type="nucleotide sequence ID" value="NZ_ADVE02000001.1"/>
</dbReference>
<keyword evidence="2" id="KW-1133">Transmembrane helix</keyword>
<dbReference type="AlphaFoldDB" id="A0A2D2D0P8"/>
<evidence type="ECO:0000256" key="1">
    <source>
        <dbReference type="SAM" id="MobiDB-lite"/>
    </source>
</evidence>
<keyword evidence="4" id="KW-1185">Reference proteome</keyword>
<sequence>MTRSPSALLEKTARADAQSHRHPGRFSLLRLSAAERLAGAAGLIALLWLAVYWALSRSGA</sequence>
<dbReference type="KEGG" id="mtw:CQW49_12250"/>
<reference evidence="4" key="1">
    <citation type="submission" date="2017-10" db="EMBL/GenBank/DDBJ databases">
        <title>Completed PacBio SMRT sequence of Methylosinus trichosporium OB3b reveals presence of a third large plasmid.</title>
        <authorList>
            <person name="Charles T.C."/>
            <person name="Lynch M.D.J."/>
            <person name="Heil J.R."/>
            <person name="Cheng J."/>
        </authorList>
    </citation>
    <scope>NUCLEOTIDE SEQUENCE [LARGE SCALE GENOMIC DNA]</scope>
    <source>
        <strain evidence="4">OB3b</strain>
    </source>
</reference>
<evidence type="ECO:0000313" key="4">
    <source>
        <dbReference type="Proteomes" id="UP000230709"/>
    </source>
</evidence>
<protein>
    <submittedName>
        <fullName evidence="3">Uncharacterized protein</fullName>
    </submittedName>
</protein>
<gene>
    <name evidence="3" type="ORF">CQW49_12250</name>
</gene>
<evidence type="ECO:0000256" key="2">
    <source>
        <dbReference type="SAM" id="Phobius"/>
    </source>
</evidence>
<keyword evidence="2" id="KW-0472">Membrane</keyword>
<feature type="region of interest" description="Disordered" evidence="1">
    <location>
        <begin position="1"/>
        <end position="21"/>
    </location>
</feature>
<keyword evidence="2" id="KW-0812">Transmembrane</keyword>
<dbReference type="EMBL" id="CP023737">
    <property type="protein sequence ID" value="ATQ68566.1"/>
    <property type="molecule type" value="Genomic_DNA"/>
</dbReference>
<evidence type="ECO:0000313" key="3">
    <source>
        <dbReference type="EMBL" id="ATQ68566.1"/>
    </source>
</evidence>
<feature type="transmembrane region" description="Helical" evidence="2">
    <location>
        <begin position="37"/>
        <end position="55"/>
    </location>
</feature>
<accession>A0A2D2D0P8</accession>
<name>A0A2D2D0P8_METT3</name>
<organism evidence="3 4">
    <name type="scientific">Methylosinus trichosporium (strain ATCC 35070 / NCIMB 11131 / UNIQEM 75 / OB3b)</name>
    <dbReference type="NCBI Taxonomy" id="595536"/>
    <lineage>
        <taxon>Bacteria</taxon>
        <taxon>Pseudomonadati</taxon>
        <taxon>Pseudomonadota</taxon>
        <taxon>Alphaproteobacteria</taxon>
        <taxon>Hyphomicrobiales</taxon>
        <taxon>Methylocystaceae</taxon>
        <taxon>Methylosinus</taxon>
    </lineage>
</organism>